<dbReference type="InterPro" id="IPR053712">
    <property type="entry name" value="Bac_CellDiv_Activator"/>
</dbReference>
<evidence type="ECO:0000256" key="7">
    <source>
        <dbReference type="ARBA" id="ARBA00024910"/>
    </source>
</evidence>
<evidence type="ECO:0000256" key="3">
    <source>
        <dbReference type="ARBA" id="ARBA00022490"/>
    </source>
</evidence>
<comment type="subunit">
    <text evidence="8">Homodimer. Interacts with FtsZ.</text>
</comment>
<evidence type="ECO:0000256" key="4">
    <source>
        <dbReference type="ARBA" id="ARBA00022618"/>
    </source>
</evidence>
<keyword evidence="5" id="KW-0717">Septation</keyword>
<sequence length="98" mass="10729">MMNAIEVDIFGQRLALQGDADQQYVHELAQYVEGQMNSIARNLTTSTPTKVAILAAINIADQLFKQESRRQAGEAEVERRADGLLQSIDAQIGGEAIL</sequence>
<dbReference type="PANTHER" id="PTHR34981">
    <property type="entry name" value="CELL DIVISION PROTEIN ZAPA"/>
    <property type="match status" value="1"/>
</dbReference>
<proteinExistence type="predicted"/>
<keyword evidence="11" id="KW-1185">Reference proteome</keyword>
<evidence type="ECO:0000256" key="2">
    <source>
        <dbReference type="ARBA" id="ARBA00015195"/>
    </source>
</evidence>
<dbReference type="EMBL" id="JAQOUE010000001">
    <property type="protein sequence ID" value="MDT7043326.1"/>
    <property type="molecule type" value="Genomic_DNA"/>
</dbReference>
<keyword evidence="6" id="KW-0131">Cell cycle</keyword>
<dbReference type="Proteomes" id="UP001250932">
    <property type="component" value="Unassembled WGS sequence"/>
</dbReference>
<evidence type="ECO:0000313" key="10">
    <source>
        <dbReference type="EMBL" id="MDT7043326.1"/>
    </source>
</evidence>
<evidence type="ECO:0000256" key="9">
    <source>
        <dbReference type="ARBA" id="ARBA00033158"/>
    </source>
</evidence>
<comment type="subcellular location">
    <subcellularLocation>
        <location evidence="1">Cytoplasm</location>
    </subcellularLocation>
</comment>
<keyword evidence="3" id="KW-0963">Cytoplasm</keyword>
<dbReference type="Pfam" id="PF05164">
    <property type="entry name" value="ZapA"/>
    <property type="match status" value="1"/>
</dbReference>
<accession>A0ABU3KA93</accession>
<comment type="function">
    <text evidence="7">Activator of cell division through the inhibition of FtsZ GTPase activity, therefore promoting FtsZ assembly into bundles of protofilaments necessary for the formation of the division Z ring. It is recruited early at mid-cell but it is not essential for cell division.</text>
</comment>
<evidence type="ECO:0000256" key="5">
    <source>
        <dbReference type="ARBA" id="ARBA00023210"/>
    </source>
</evidence>
<dbReference type="InterPro" id="IPR007838">
    <property type="entry name" value="Cell_div_ZapA-like"/>
</dbReference>
<dbReference type="PANTHER" id="PTHR34981:SF1">
    <property type="entry name" value="CELL DIVISION PROTEIN ZAPA"/>
    <property type="match status" value="1"/>
</dbReference>
<evidence type="ECO:0000256" key="6">
    <source>
        <dbReference type="ARBA" id="ARBA00023306"/>
    </source>
</evidence>
<name>A0ABU3KA93_9BACT</name>
<comment type="caution">
    <text evidence="10">The sequence shown here is derived from an EMBL/GenBank/DDBJ whole genome shotgun (WGS) entry which is preliminary data.</text>
</comment>
<evidence type="ECO:0000256" key="8">
    <source>
        <dbReference type="ARBA" id="ARBA00026068"/>
    </source>
</evidence>
<evidence type="ECO:0000313" key="11">
    <source>
        <dbReference type="Proteomes" id="UP001250932"/>
    </source>
</evidence>
<dbReference type="Gene3D" id="6.10.250.790">
    <property type="match status" value="1"/>
</dbReference>
<keyword evidence="4 10" id="KW-0132">Cell division</keyword>
<protein>
    <recommendedName>
        <fullName evidence="2">Cell division protein ZapA</fullName>
    </recommendedName>
    <alternativeName>
        <fullName evidence="9">Z ring-associated protein ZapA</fullName>
    </alternativeName>
</protein>
<dbReference type="SUPFAM" id="SSF102829">
    <property type="entry name" value="Cell division protein ZapA-like"/>
    <property type="match status" value="1"/>
</dbReference>
<dbReference type="RefSeq" id="WP_313833894.1">
    <property type="nucleotide sequence ID" value="NZ_JAQOUE010000001.1"/>
</dbReference>
<reference evidence="10 11" key="1">
    <citation type="journal article" date="2023" name="ISME J.">
        <title>Cultivation and genomic characterization of novel and ubiquitous marine nitrite-oxidizing bacteria from the Nitrospirales.</title>
        <authorList>
            <person name="Mueller A.J."/>
            <person name="Daebeler A."/>
            <person name="Herbold C.W."/>
            <person name="Kirkegaard R.H."/>
            <person name="Daims H."/>
        </authorList>
    </citation>
    <scope>NUCLEOTIDE SEQUENCE [LARGE SCALE GENOMIC DNA]</scope>
    <source>
        <strain evidence="10 11">EB</strain>
    </source>
</reference>
<dbReference type="GO" id="GO:0051301">
    <property type="term" value="P:cell division"/>
    <property type="evidence" value="ECO:0007669"/>
    <property type="project" value="UniProtKB-KW"/>
</dbReference>
<evidence type="ECO:0000256" key="1">
    <source>
        <dbReference type="ARBA" id="ARBA00004496"/>
    </source>
</evidence>
<dbReference type="InterPro" id="IPR036192">
    <property type="entry name" value="Cell_div_ZapA-like_sf"/>
</dbReference>
<gene>
    <name evidence="10" type="ORF">PPG34_13280</name>
</gene>
<organism evidence="10 11">
    <name type="scientific">Candidatus Nitronereus thalassa</name>
    <dbReference type="NCBI Taxonomy" id="3020898"/>
    <lineage>
        <taxon>Bacteria</taxon>
        <taxon>Pseudomonadati</taxon>
        <taxon>Nitrospirota</taxon>
        <taxon>Nitrospiria</taxon>
        <taxon>Nitrospirales</taxon>
        <taxon>Nitrospiraceae</taxon>
        <taxon>Candidatus Nitronereus</taxon>
    </lineage>
</organism>